<dbReference type="EMBL" id="JBHUMR010000013">
    <property type="protein sequence ID" value="MFD2617645.1"/>
    <property type="molecule type" value="Genomic_DNA"/>
</dbReference>
<keyword evidence="4" id="KW-0479">Metal-binding</keyword>
<keyword evidence="8" id="KW-1185">Reference proteome</keyword>
<dbReference type="CDD" id="cd00685">
    <property type="entry name" value="Trans_IPPS_HT"/>
    <property type="match status" value="1"/>
</dbReference>
<evidence type="ECO:0000313" key="8">
    <source>
        <dbReference type="Proteomes" id="UP001597458"/>
    </source>
</evidence>
<dbReference type="Proteomes" id="UP001597458">
    <property type="component" value="Unassembled WGS sequence"/>
</dbReference>
<dbReference type="SFLD" id="SFLDS00005">
    <property type="entry name" value="Isoprenoid_Synthase_Type_I"/>
    <property type="match status" value="1"/>
</dbReference>
<comment type="cofactor">
    <cofactor evidence="1">
        <name>Mg(2+)</name>
        <dbReference type="ChEBI" id="CHEBI:18420"/>
    </cofactor>
</comment>
<protein>
    <submittedName>
        <fullName evidence="7">Heptaprenyl diphosphate synthase component II</fullName>
    </submittedName>
</protein>
<evidence type="ECO:0000256" key="5">
    <source>
        <dbReference type="ARBA" id="ARBA00022842"/>
    </source>
</evidence>
<dbReference type="PROSITE" id="PS00444">
    <property type="entry name" value="POLYPRENYL_SYNTHASE_2"/>
    <property type="match status" value="1"/>
</dbReference>
<dbReference type="SUPFAM" id="SSF48576">
    <property type="entry name" value="Terpenoid synthases"/>
    <property type="match status" value="1"/>
</dbReference>
<gene>
    <name evidence="7" type="primary">hepT</name>
    <name evidence="7" type="ORF">ACFSTF_10050</name>
</gene>
<keyword evidence="3 6" id="KW-0808">Transferase</keyword>
<evidence type="ECO:0000313" key="7">
    <source>
        <dbReference type="EMBL" id="MFD2617645.1"/>
    </source>
</evidence>
<dbReference type="InterPro" id="IPR000092">
    <property type="entry name" value="Polyprenyl_synt"/>
</dbReference>
<evidence type="ECO:0000256" key="6">
    <source>
        <dbReference type="RuleBase" id="RU004466"/>
    </source>
</evidence>
<evidence type="ECO:0000256" key="3">
    <source>
        <dbReference type="ARBA" id="ARBA00022679"/>
    </source>
</evidence>
<dbReference type="Pfam" id="PF00348">
    <property type="entry name" value="polyprenyl_synt"/>
    <property type="match status" value="1"/>
</dbReference>
<comment type="caution">
    <text evidence="7">The sequence shown here is derived from an EMBL/GenBank/DDBJ whole genome shotgun (WGS) entry which is preliminary data.</text>
</comment>
<dbReference type="InterPro" id="IPR033749">
    <property type="entry name" value="Polyprenyl_synt_CS"/>
</dbReference>
<dbReference type="PANTHER" id="PTHR12001:SF69">
    <property type="entry name" value="ALL TRANS-POLYPRENYL-DIPHOSPHATE SYNTHASE PDSS1"/>
    <property type="match status" value="1"/>
</dbReference>
<evidence type="ECO:0000256" key="2">
    <source>
        <dbReference type="ARBA" id="ARBA00006706"/>
    </source>
</evidence>
<comment type="similarity">
    <text evidence="2 6">Belongs to the FPP/GGPP synthase family.</text>
</comment>
<dbReference type="InterPro" id="IPR008949">
    <property type="entry name" value="Isoprenoid_synthase_dom_sf"/>
</dbReference>
<sequence length="321" mass="36381">MTIAGIYRTQKRNLKDIEQVMENLLKTNHTTLHQAAVDLLRAGGKRIRPILVMLSAEYGNPNHEDVKKAAVTLELIHMASLVHDDVVDNANLRRGKKTVKATWDNRVAMYTGDYIFAHSIEHMTGVQLPYAHQLVSKAIRDVSLGEIEQIRHLYNVDQHLRHYLLRIKRKTALLIALSCQLGALTAGCPQDIVRKLYYFGYFIGMSYQIIDDILDFVGTEKQLGKPSGSDLKQGNITLPTLFALSIPDVRQRVISCFESNDDQADWDGVIQSVKQSGGIEYAESMNERYLDKALNVLKSLPQNQVTENLRKIADYLGKRKY</sequence>
<dbReference type="Gene3D" id="1.10.600.10">
    <property type="entry name" value="Farnesyl Diphosphate Synthase"/>
    <property type="match status" value="1"/>
</dbReference>
<evidence type="ECO:0000256" key="4">
    <source>
        <dbReference type="ARBA" id="ARBA00022723"/>
    </source>
</evidence>
<reference evidence="8" key="1">
    <citation type="journal article" date="2019" name="Int. J. Syst. Evol. Microbiol.">
        <title>The Global Catalogue of Microorganisms (GCM) 10K type strain sequencing project: providing services to taxonomists for standard genome sequencing and annotation.</title>
        <authorList>
            <consortium name="The Broad Institute Genomics Platform"/>
            <consortium name="The Broad Institute Genome Sequencing Center for Infectious Disease"/>
            <person name="Wu L."/>
            <person name="Ma J."/>
        </authorList>
    </citation>
    <scope>NUCLEOTIDE SEQUENCE [LARGE SCALE GENOMIC DNA]</scope>
    <source>
        <strain evidence="8">TISTR 2241</strain>
    </source>
</reference>
<dbReference type="PROSITE" id="PS00723">
    <property type="entry name" value="POLYPRENYL_SYNTHASE_1"/>
    <property type="match status" value="1"/>
</dbReference>
<proteinExistence type="inferred from homology"/>
<dbReference type="RefSeq" id="WP_141190559.1">
    <property type="nucleotide sequence ID" value="NZ_JBHUMR010000013.1"/>
</dbReference>
<accession>A0ABW5PRX7</accession>
<organism evidence="7 8">
    <name type="scientific">Terrilactibacillus laevilacticus</name>
    <dbReference type="NCBI Taxonomy" id="1380157"/>
    <lineage>
        <taxon>Bacteria</taxon>
        <taxon>Bacillati</taxon>
        <taxon>Bacillota</taxon>
        <taxon>Bacilli</taxon>
        <taxon>Bacillales</taxon>
        <taxon>Bacillaceae</taxon>
        <taxon>Terrilactibacillus</taxon>
    </lineage>
</organism>
<evidence type="ECO:0000256" key="1">
    <source>
        <dbReference type="ARBA" id="ARBA00001946"/>
    </source>
</evidence>
<name>A0ABW5PRX7_9BACI</name>
<keyword evidence="5" id="KW-0460">Magnesium</keyword>
<dbReference type="InterPro" id="IPR014119">
    <property type="entry name" value="GerC3_HepT"/>
</dbReference>
<dbReference type="PANTHER" id="PTHR12001">
    <property type="entry name" value="GERANYLGERANYL PYROPHOSPHATE SYNTHASE"/>
    <property type="match status" value="1"/>
</dbReference>
<dbReference type="NCBIfam" id="TIGR02748">
    <property type="entry name" value="GerC3_HepT"/>
    <property type="match status" value="1"/>
</dbReference>